<evidence type="ECO:0000313" key="2">
    <source>
        <dbReference type="Proteomes" id="UP000247755"/>
    </source>
</evidence>
<gene>
    <name evidence="1" type="ORF">NA66_1016128</name>
</gene>
<evidence type="ECO:0000313" key="1">
    <source>
        <dbReference type="EMBL" id="PXX29591.1"/>
    </source>
</evidence>
<sequence>MKTATFPPVHVEPQRLAATTRDHMASNDKKSCWNGSYWKTWRFQWPITTDNIHYARS</sequence>
<name>A0A318IN44_BURPY</name>
<dbReference type="EMBL" id="QJJY01000016">
    <property type="protein sequence ID" value="PXX29591.1"/>
    <property type="molecule type" value="Genomic_DNA"/>
</dbReference>
<proteinExistence type="predicted"/>
<dbReference type="AlphaFoldDB" id="A0A318IN44"/>
<organism evidence="1 2">
    <name type="scientific">Burkholderia pyrrocinia</name>
    <name type="common">Pseudomonas pyrrocinia</name>
    <dbReference type="NCBI Taxonomy" id="60550"/>
    <lineage>
        <taxon>Bacteria</taxon>
        <taxon>Pseudomonadati</taxon>
        <taxon>Pseudomonadota</taxon>
        <taxon>Betaproteobacteria</taxon>
        <taxon>Burkholderiales</taxon>
        <taxon>Burkholderiaceae</taxon>
        <taxon>Burkholderia</taxon>
        <taxon>Burkholderia cepacia complex</taxon>
    </lineage>
</organism>
<comment type="caution">
    <text evidence="1">The sequence shown here is derived from an EMBL/GenBank/DDBJ whole genome shotgun (WGS) entry which is preliminary data.</text>
</comment>
<reference evidence="1 2" key="1">
    <citation type="submission" date="2018-05" db="EMBL/GenBank/DDBJ databases">
        <title>Comparative genomics of bacterial root endophytes of switchgrass collected from native prairies over two seasons.</title>
        <authorList>
            <person name="Tang Y."/>
        </authorList>
    </citation>
    <scope>NUCLEOTIDE SEQUENCE [LARGE SCALE GENOMIC DNA]</scope>
    <source>
        <strain evidence="1 2">NFIX32</strain>
    </source>
</reference>
<protein>
    <submittedName>
        <fullName evidence="1">Uncharacterized protein</fullName>
    </submittedName>
</protein>
<dbReference type="Proteomes" id="UP000247755">
    <property type="component" value="Unassembled WGS sequence"/>
</dbReference>
<accession>A0A318IN44</accession>